<sequence length="542" mass="57555">MRPVLSRWAACLSLLILGLFATSAFAEGAFPDPTGSQAGVAITPAADGKGDPPANTLTNADLYQRIAHNAFSINILWVLIAGFMVMFMQAGFALVETGLCRAKNASHVIMTNFMIYPLACIAFWAYGFALGWGNWYHGPVAPGWYSTLGPGTELLNQGFGLGPEIDPATGRPSGNQVYQYGIFGTTGFFLMGMEDVSVLCLFFFMMLFFDTTATIPTGALAERWSWGNFCLYGLWVALPYCLFAGWVWGGGWLAQSGINWGLGHGAVDFAGSGVVHAMGGAISLAGVLVLGPRTGKYVQGRPQAIPGHNIPMVVLGTFILAFGWFGFNAGSTLAGTDLRISVAVVNTMLASIAGAISAMMTLYAKGMKPDPSMLCNGMLAGLVAVTASCAFISPWAGFVIGMVAGFLVVVSVLFIEDSGIDDPVGAISVHGINGIWGVIALGLFANGKYGAGWNGVTRPEYVERFGSDGVRGLLYGDATQLMAQLLEAGVALLFGFAMAYVMFRLTDRIIPMRVRPEYEQFGLDVPEMGAIAYPDHTVQGQR</sequence>
<feature type="transmembrane region" description="Helical" evidence="8">
    <location>
        <begin position="115"/>
        <end position="135"/>
    </location>
</feature>
<dbReference type="EMBL" id="LR593887">
    <property type="protein sequence ID" value="VTR98860.1"/>
    <property type="molecule type" value="Genomic_DNA"/>
</dbReference>
<feature type="transmembrane region" description="Helical" evidence="8">
    <location>
        <begin position="399"/>
        <end position="415"/>
    </location>
</feature>
<evidence type="ECO:0000256" key="8">
    <source>
        <dbReference type="SAM" id="Phobius"/>
    </source>
</evidence>
<dbReference type="PROSITE" id="PS01219">
    <property type="entry name" value="AMMONIUM_TRANSP"/>
    <property type="match status" value="1"/>
</dbReference>
<evidence type="ECO:0000256" key="4">
    <source>
        <dbReference type="ARBA" id="ARBA00022692"/>
    </source>
</evidence>
<dbReference type="InterPro" id="IPR029020">
    <property type="entry name" value="Ammonium/urea_transptr"/>
</dbReference>
<feature type="transmembrane region" description="Helical" evidence="8">
    <location>
        <begin position="310"/>
        <end position="327"/>
    </location>
</feature>
<keyword evidence="9" id="KW-0732">Signal</keyword>
<feature type="chain" id="PRO_5033534798" description="Ammonium transporter AmtB-like domain-containing protein" evidence="9">
    <location>
        <begin position="27"/>
        <end position="542"/>
    </location>
</feature>
<accession>A0A6C2YJ61</accession>
<evidence type="ECO:0000259" key="10">
    <source>
        <dbReference type="Pfam" id="PF00909"/>
    </source>
</evidence>
<evidence type="ECO:0000256" key="7">
    <source>
        <dbReference type="ARBA" id="ARBA00023177"/>
    </source>
</evidence>
<evidence type="ECO:0000256" key="5">
    <source>
        <dbReference type="ARBA" id="ARBA00022989"/>
    </source>
</evidence>
<dbReference type="Gene3D" id="1.10.3430.10">
    <property type="entry name" value="Ammonium transporter AmtB like domains"/>
    <property type="match status" value="1"/>
</dbReference>
<dbReference type="GO" id="GO:0016020">
    <property type="term" value="C:membrane"/>
    <property type="evidence" value="ECO:0007669"/>
    <property type="project" value="UniProtKB-SubCell"/>
</dbReference>
<feature type="transmembrane region" description="Helical" evidence="8">
    <location>
        <begin position="269"/>
        <end position="290"/>
    </location>
</feature>
<keyword evidence="5 8" id="KW-1133">Transmembrane helix</keyword>
<feature type="transmembrane region" description="Helical" evidence="8">
    <location>
        <begin position="481"/>
        <end position="503"/>
    </location>
</feature>
<dbReference type="PANTHER" id="PTHR11730:SF6">
    <property type="entry name" value="AMMONIUM TRANSPORTER"/>
    <property type="match status" value="1"/>
</dbReference>
<keyword evidence="3" id="KW-0813">Transport</keyword>
<dbReference type="KEGG" id="tim:GMBLW1_23700"/>
<dbReference type="GO" id="GO:0008519">
    <property type="term" value="F:ammonium channel activity"/>
    <property type="evidence" value="ECO:0007669"/>
    <property type="project" value="InterPro"/>
</dbReference>
<dbReference type="Proteomes" id="UP000464378">
    <property type="component" value="Chromosome"/>
</dbReference>
<dbReference type="RefSeq" id="WP_162656773.1">
    <property type="nucleotide sequence ID" value="NZ_LR593887.1"/>
</dbReference>
<comment type="subcellular location">
    <subcellularLocation>
        <location evidence="1">Membrane</location>
        <topology evidence="1">Multi-pass membrane protein</topology>
    </subcellularLocation>
</comment>
<dbReference type="GO" id="GO:0097272">
    <property type="term" value="P:ammonium homeostasis"/>
    <property type="evidence" value="ECO:0007669"/>
    <property type="project" value="TreeGrafter"/>
</dbReference>
<dbReference type="Pfam" id="PF00909">
    <property type="entry name" value="Ammonium_transp"/>
    <property type="match status" value="1"/>
</dbReference>
<feature type="transmembrane region" description="Helical" evidence="8">
    <location>
        <begin position="374"/>
        <end position="393"/>
    </location>
</feature>
<dbReference type="InParanoid" id="A0A6C2YJ61"/>
<keyword evidence="12" id="KW-1185">Reference proteome</keyword>
<comment type="similarity">
    <text evidence="2">Belongs to the ammonia transporter channel (TC 1.A.11.2) family.</text>
</comment>
<evidence type="ECO:0000256" key="3">
    <source>
        <dbReference type="ARBA" id="ARBA00022448"/>
    </source>
</evidence>
<dbReference type="EMBL" id="LR586016">
    <property type="protein sequence ID" value="VIP01590.1"/>
    <property type="molecule type" value="Genomic_DNA"/>
</dbReference>
<dbReference type="PANTHER" id="PTHR11730">
    <property type="entry name" value="AMMONIUM TRANSPORTER"/>
    <property type="match status" value="1"/>
</dbReference>
<dbReference type="InterPro" id="IPR024041">
    <property type="entry name" value="NH4_transpt_AmtB-like_dom"/>
</dbReference>
<proteinExistence type="inferred from homology"/>
<evidence type="ECO:0000313" key="12">
    <source>
        <dbReference type="Proteomes" id="UP000464378"/>
    </source>
</evidence>
<feature type="transmembrane region" description="Helical" evidence="8">
    <location>
        <begin position="188"/>
        <end position="209"/>
    </location>
</feature>
<feature type="domain" description="Ammonium transporter AmtB-like" evidence="10">
    <location>
        <begin position="76"/>
        <end position="533"/>
    </location>
</feature>
<dbReference type="InterPro" id="IPR018047">
    <property type="entry name" value="Ammonium_transpt_CS"/>
</dbReference>
<evidence type="ECO:0000256" key="2">
    <source>
        <dbReference type="ARBA" id="ARBA00005887"/>
    </source>
</evidence>
<feature type="transmembrane region" description="Helical" evidence="8">
    <location>
        <begin position="75"/>
        <end position="95"/>
    </location>
</feature>
<keyword evidence="6 8" id="KW-0472">Membrane</keyword>
<evidence type="ECO:0000256" key="9">
    <source>
        <dbReference type="SAM" id="SignalP"/>
    </source>
</evidence>
<keyword evidence="4 8" id="KW-0812">Transmembrane</keyword>
<keyword evidence="7" id="KW-0924">Ammonia transport</keyword>
<feature type="transmembrane region" description="Helical" evidence="8">
    <location>
        <begin position="339"/>
        <end position="362"/>
    </location>
</feature>
<name>A0A6C2YJ61_9BACT</name>
<protein>
    <recommendedName>
        <fullName evidence="10">Ammonium transporter AmtB-like domain-containing protein</fullName>
    </recommendedName>
</protein>
<evidence type="ECO:0000313" key="11">
    <source>
        <dbReference type="EMBL" id="VIP01590.1"/>
    </source>
</evidence>
<dbReference type="AlphaFoldDB" id="A0A6C2YJ61"/>
<dbReference type="SUPFAM" id="SSF111352">
    <property type="entry name" value="Ammonium transporter"/>
    <property type="match status" value="1"/>
</dbReference>
<evidence type="ECO:0000256" key="1">
    <source>
        <dbReference type="ARBA" id="ARBA00004141"/>
    </source>
</evidence>
<reference evidence="11" key="1">
    <citation type="submission" date="2019-04" db="EMBL/GenBank/DDBJ databases">
        <authorList>
            <consortium name="Science for Life Laboratories"/>
        </authorList>
    </citation>
    <scope>NUCLEOTIDE SEQUENCE</scope>
    <source>
        <strain evidence="11">MBLW1</strain>
    </source>
</reference>
<feature type="signal peptide" evidence="9">
    <location>
        <begin position="1"/>
        <end position="26"/>
    </location>
</feature>
<feature type="transmembrane region" description="Helical" evidence="8">
    <location>
        <begin position="229"/>
        <end position="249"/>
    </location>
</feature>
<evidence type="ECO:0000256" key="6">
    <source>
        <dbReference type="ARBA" id="ARBA00023136"/>
    </source>
</evidence>
<feature type="transmembrane region" description="Helical" evidence="8">
    <location>
        <begin position="427"/>
        <end position="445"/>
    </location>
</feature>
<gene>
    <name evidence="11" type="ORF">GMBLW1_23700</name>
</gene>
<organism evidence="11">
    <name type="scientific">Tuwongella immobilis</name>
    <dbReference type="NCBI Taxonomy" id="692036"/>
    <lineage>
        <taxon>Bacteria</taxon>
        <taxon>Pseudomonadati</taxon>
        <taxon>Planctomycetota</taxon>
        <taxon>Planctomycetia</taxon>
        <taxon>Gemmatales</taxon>
        <taxon>Gemmataceae</taxon>
        <taxon>Tuwongella</taxon>
    </lineage>
</organism>